<dbReference type="PROSITE" id="PS00374">
    <property type="entry name" value="MGMT"/>
    <property type="match status" value="1"/>
</dbReference>
<comment type="similarity">
    <text evidence="2 9">Belongs to the MGMT family.</text>
</comment>
<dbReference type="GO" id="GO:0005737">
    <property type="term" value="C:cytoplasm"/>
    <property type="evidence" value="ECO:0007669"/>
    <property type="project" value="UniProtKB-SubCell"/>
</dbReference>
<comment type="catalytic activity">
    <reaction evidence="1 9">
        <text>a 4-O-methyl-thymidine in DNA + L-cysteinyl-[protein] = a thymidine in DNA + S-methyl-L-cysteinyl-[protein]</text>
        <dbReference type="Rhea" id="RHEA:53428"/>
        <dbReference type="Rhea" id="RHEA-COMP:10131"/>
        <dbReference type="Rhea" id="RHEA-COMP:10132"/>
        <dbReference type="Rhea" id="RHEA-COMP:13555"/>
        <dbReference type="Rhea" id="RHEA-COMP:13556"/>
        <dbReference type="ChEBI" id="CHEBI:29950"/>
        <dbReference type="ChEBI" id="CHEBI:82612"/>
        <dbReference type="ChEBI" id="CHEBI:137386"/>
        <dbReference type="ChEBI" id="CHEBI:137387"/>
        <dbReference type="EC" id="2.1.1.63"/>
    </reaction>
</comment>
<dbReference type="GO" id="GO:0032259">
    <property type="term" value="P:methylation"/>
    <property type="evidence" value="ECO:0007669"/>
    <property type="project" value="UniProtKB-KW"/>
</dbReference>
<dbReference type="PANTHER" id="PTHR10815:SF5">
    <property type="entry name" value="METHYLATED-DNA--PROTEIN-CYSTEINE METHYLTRANSFERASE"/>
    <property type="match status" value="1"/>
</dbReference>
<keyword evidence="7 9" id="KW-0234">DNA repair</keyword>
<evidence type="ECO:0000256" key="3">
    <source>
        <dbReference type="ARBA" id="ARBA00022490"/>
    </source>
</evidence>
<evidence type="ECO:0000256" key="4">
    <source>
        <dbReference type="ARBA" id="ARBA00022603"/>
    </source>
</evidence>
<feature type="active site" description="Nucleophile; methyl group acceptor" evidence="9">
    <location>
        <position position="126"/>
    </location>
</feature>
<sequence length="173" mass="19164">MCFDTFTTPVGTLIVVQDEQGLRYIDFQDGPNPLTPMDSWQRDTHFCQAAREQLLAYFASELLRFELPLAPIGTAFQQRVWRVLAQVPYGTTMTYGEMAQQLNQPSASRAVGMANGRNPLAIVLPCHRVVGANRTLTGYRGGLPIKTCLLKLEGLAIDEPKGLVIDEQARISP</sequence>
<evidence type="ECO:0000313" key="13">
    <source>
        <dbReference type="Proteomes" id="UP000787472"/>
    </source>
</evidence>
<evidence type="ECO:0000256" key="6">
    <source>
        <dbReference type="ARBA" id="ARBA00022763"/>
    </source>
</evidence>
<dbReference type="InterPro" id="IPR023546">
    <property type="entry name" value="MGMT"/>
</dbReference>
<dbReference type="AlphaFoldDB" id="A0A9E5JVZ6"/>
<keyword evidence="3 9" id="KW-0963">Cytoplasm</keyword>
<accession>A0A9E5JVZ6</accession>
<dbReference type="HAMAP" id="MF_00772">
    <property type="entry name" value="OGT"/>
    <property type="match status" value="1"/>
</dbReference>
<organism evidence="12 13">
    <name type="scientific">Pseudomaricurvus hydrocarbonicus</name>
    <dbReference type="NCBI Taxonomy" id="1470433"/>
    <lineage>
        <taxon>Bacteria</taxon>
        <taxon>Pseudomonadati</taxon>
        <taxon>Pseudomonadota</taxon>
        <taxon>Gammaproteobacteria</taxon>
        <taxon>Cellvibrionales</taxon>
        <taxon>Cellvibrionaceae</taxon>
        <taxon>Pseudomaricurvus</taxon>
    </lineage>
</organism>
<dbReference type="CDD" id="cd06445">
    <property type="entry name" value="ATase"/>
    <property type="match status" value="1"/>
</dbReference>
<dbReference type="SUPFAM" id="SSF53155">
    <property type="entry name" value="Methylated DNA-protein cysteine methyltransferase domain"/>
    <property type="match status" value="1"/>
</dbReference>
<keyword evidence="13" id="KW-1185">Reference proteome</keyword>
<evidence type="ECO:0000256" key="1">
    <source>
        <dbReference type="ARBA" id="ARBA00001286"/>
    </source>
</evidence>
<dbReference type="EC" id="2.1.1.63" evidence="9"/>
<feature type="domain" description="Methylguanine DNA methyltransferase ribonuclease-like" evidence="11">
    <location>
        <begin position="4"/>
        <end position="71"/>
    </location>
</feature>
<dbReference type="EMBL" id="JAAONZ010000008">
    <property type="protein sequence ID" value="NHO66274.1"/>
    <property type="molecule type" value="Genomic_DNA"/>
</dbReference>
<dbReference type="PANTHER" id="PTHR10815">
    <property type="entry name" value="METHYLATED-DNA--PROTEIN-CYSTEINE METHYLTRANSFERASE"/>
    <property type="match status" value="1"/>
</dbReference>
<comment type="caution">
    <text evidence="12">The sequence shown here is derived from an EMBL/GenBank/DDBJ whole genome shotgun (WGS) entry which is preliminary data.</text>
</comment>
<comment type="subcellular location">
    <subcellularLocation>
        <location evidence="9">Cytoplasm</location>
    </subcellularLocation>
</comment>
<evidence type="ECO:0000256" key="9">
    <source>
        <dbReference type="HAMAP-Rule" id="MF_00772"/>
    </source>
</evidence>
<dbReference type="GO" id="GO:0003908">
    <property type="term" value="F:methylated-DNA-[protein]-cysteine S-methyltransferase activity"/>
    <property type="evidence" value="ECO:0007669"/>
    <property type="project" value="UniProtKB-UniRule"/>
</dbReference>
<dbReference type="InterPro" id="IPR008332">
    <property type="entry name" value="MethylG_MeTrfase_N"/>
</dbReference>
<keyword evidence="4 9" id="KW-0489">Methyltransferase</keyword>
<evidence type="ECO:0000313" key="12">
    <source>
        <dbReference type="EMBL" id="NHO66274.1"/>
    </source>
</evidence>
<keyword evidence="5 9" id="KW-0808">Transferase</keyword>
<gene>
    <name evidence="12" type="ORF">G8770_12035</name>
</gene>
<comment type="catalytic activity">
    <reaction evidence="8 9">
        <text>a 6-O-methyl-2'-deoxyguanosine in DNA + L-cysteinyl-[protein] = S-methyl-L-cysteinyl-[protein] + a 2'-deoxyguanosine in DNA</text>
        <dbReference type="Rhea" id="RHEA:24000"/>
        <dbReference type="Rhea" id="RHEA-COMP:10131"/>
        <dbReference type="Rhea" id="RHEA-COMP:10132"/>
        <dbReference type="Rhea" id="RHEA-COMP:11367"/>
        <dbReference type="Rhea" id="RHEA-COMP:11368"/>
        <dbReference type="ChEBI" id="CHEBI:29950"/>
        <dbReference type="ChEBI" id="CHEBI:82612"/>
        <dbReference type="ChEBI" id="CHEBI:85445"/>
        <dbReference type="ChEBI" id="CHEBI:85448"/>
        <dbReference type="EC" id="2.1.1.63"/>
    </reaction>
</comment>
<dbReference type="NCBIfam" id="TIGR00589">
    <property type="entry name" value="ogt"/>
    <property type="match status" value="1"/>
</dbReference>
<evidence type="ECO:0000259" key="10">
    <source>
        <dbReference type="Pfam" id="PF01035"/>
    </source>
</evidence>
<dbReference type="Pfam" id="PF01035">
    <property type="entry name" value="DNA_binding_1"/>
    <property type="match status" value="1"/>
</dbReference>
<dbReference type="Pfam" id="PF02870">
    <property type="entry name" value="Methyltransf_1N"/>
    <property type="match status" value="1"/>
</dbReference>
<evidence type="ECO:0000256" key="2">
    <source>
        <dbReference type="ARBA" id="ARBA00008711"/>
    </source>
</evidence>
<feature type="domain" description="Methylated-DNA-[protein]-cysteine S-methyltransferase DNA binding" evidence="10">
    <location>
        <begin position="75"/>
        <end position="154"/>
    </location>
</feature>
<dbReference type="GO" id="GO:0006307">
    <property type="term" value="P:DNA alkylation repair"/>
    <property type="evidence" value="ECO:0007669"/>
    <property type="project" value="UniProtKB-UniRule"/>
</dbReference>
<name>A0A9E5JVZ6_9GAMM</name>
<keyword evidence="6 9" id="KW-0227">DNA damage</keyword>
<comment type="miscellaneous">
    <text evidence="9">This enzyme catalyzes only one turnover and therefore is not strictly catalytic. According to one definition, an enzyme is a biocatalyst that acts repeatedly and over many reaction cycles.</text>
</comment>
<comment type="function">
    <text evidence="9">Involved in the cellular defense against the biological effects of O6-methylguanine (O6-MeG) and O4-methylthymine (O4-MeT) in DNA. Repairs the methylated nucleobase in DNA by stoichiometrically transferring the methyl group to a cysteine residue in the enzyme. This is a suicide reaction: the enzyme is irreversibly inactivated.</text>
</comment>
<dbReference type="InterPro" id="IPR001497">
    <property type="entry name" value="MethylDNA_cys_MeTrfase_AS"/>
</dbReference>
<dbReference type="Proteomes" id="UP000787472">
    <property type="component" value="Unassembled WGS sequence"/>
</dbReference>
<dbReference type="FunFam" id="1.10.10.10:FF:000214">
    <property type="entry name" value="Methylated-DNA--protein-cysteine methyltransferase"/>
    <property type="match status" value="1"/>
</dbReference>
<dbReference type="InterPro" id="IPR036388">
    <property type="entry name" value="WH-like_DNA-bd_sf"/>
</dbReference>
<protein>
    <recommendedName>
        <fullName evidence="9">Methylated-DNA--protein-cysteine methyltransferase</fullName>
        <ecNumber evidence="9">2.1.1.63</ecNumber>
    </recommendedName>
    <alternativeName>
        <fullName evidence="9">6-O-methylguanine-DNA methyltransferase</fullName>
        <shortName evidence="9">MGMT</shortName>
    </alternativeName>
    <alternativeName>
        <fullName evidence="9">O-6-methylguanine-DNA-alkyltransferase</fullName>
    </alternativeName>
</protein>
<dbReference type="SUPFAM" id="SSF46767">
    <property type="entry name" value="Methylated DNA-protein cysteine methyltransferase, C-terminal domain"/>
    <property type="match status" value="1"/>
</dbReference>
<dbReference type="InterPro" id="IPR014048">
    <property type="entry name" value="MethylDNA_cys_MeTrfase_DNA-bd"/>
</dbReference>
<proteinExistence type="inferred from homology"/>
<evidence type="ECO:0000259" key="11">
    <source>
        <dbReference type="Pfam" id="PF02870"/>
    </source>
</evidence>
<dbReference type="Gene3D" id="1.10.10.10">
    <property type="entry name" value="Winged helix-like DNA-binding domain superfamily/Winged helix DNA-binding domain"/>
    <property type="match status" value="1"/>
</dbReference>
<evidence type="ECO:0000256" key="8">
    <source>
        <dbReference type="ARBA" id="ARBA00049348"/>
    </source>
</evidence>
<reference evidence="12" key="1">
    <citation type="submission" date="2020-03" db="EMBL/GenBank/DDBJ databases">
        <authorList>
            <person name="Guo F."/>
        </authorList>
    </citation>
    <scope>NUCLEOTIDE SEQUENCE</scope>
    <source>
        <strain evidence="12">JCM 30134</strain>
    </source>
</reference>
<dbReference type="InterPro" id="IPR036631">
    <property type="entry name" value="MGMT_N_sf"/>
</dbReference>
<dbReference type="InterPro" id="IPR036217">
    <property type="entry name" value="MethylDNA_cys_MeTrfase_DNAb"/>
</dbReference>
<dbReference type="Gene3D" id="3.30.160.70">
    <property type="entry name" value="Methylated DNA-protein cysteine methyltransferase domain"/>
    <property type="match status" value="1"/>
</dbReference>
<evidence type="ECO:0000256" key="7">
    <source>
        <dbReference type="ARBA" id="ARBA00023204"/>
    </source>
</evidence>
<evidence type="ECO:0000256" key="5">
    <source>
        <dbReference type="ARBA" id="ARBA00022679"/>
    </source>
</evidence>